<protein>
    <recommendedName>
        <fullName evidence="2">AB hydrolase-1 domain-containing protein</fullName>
    </recommendedName>
</protein>
<evidence type="ECO:0000313" key="3">
    <source>
        <dbReference type="EMBL" id="TRX94347.1"/>
    </source>
</evidence>
<dbReference type="ESTHER" id="9pezi-a0a553i2c5">
    <property type="family name" value="MpaH"/>
</dbReference>
<dbReference type="InterPro" id="IPR000073">
    <property type="entry name" value="AB_hydrolase_1"/>
</dbReference>
<dbReference type="Proteomes" id="UP000319160">
    <property type="component" value="Unassembled WGS sequence"/>
</dbReference>
<reference evidence="4" key="1">
    <citation type="submission" date="2019-06" db="EMBL/GenBank/DDBJ databases">
        <title>Draft genome sequence of the griseofulvin-producing fungus Xylaria cubensis strain G536.</title>
        <authorList>
            <person name="Mead M.E."/>
            <person name="Raja H.A."/>
            <person name="Steenwyk J.L."/>
            <person name="Knowles S.L."/>
            <person name="Oberlies N.H."/>
            <person name="Rokas A."/>
        </authorList>
    </citation>
    <scope>NUCLEOTIDE SEQUENCE [LARGE SCALE GENOMIC DNA]</scope>
    <source>
        <strain evidence="4">G536</strain>
    </source>
</reference>
<evidence type="ECO:0000259" key="2">
    <source>
        <dbReference type="Pfam" id="PF12697"/>
    </source>
</evidence>
<dbReference type="AlphaFoldDB" id="A0A553I2C5"/>
<dbReference type="SUPFAM" id="SSF53474">
    <property type="entry name" value="alpha/beta-Hydrolases"/>
    <property type="match status" value="1"/>
</dbReference>
<proteinExistence type="predicted"/>
<dbReference type="STRING" id="2512241.A0A553I2C5"/>
<evidence type="ECO:0000313" key="4">
    <source>
        <dbReference type="Proteomes" id="UP000319160"/>
    </source>
</evidence>
<feature type="region of interest" description="Disordered" evidence="1">
    <location>
        <begin position="464"/>
        <end position="487"/>
    </location>
</feature>
<dbReference type="OrthoDB" id="94039at2759"/>
<feature type="region of interest" description="Disordered" evidence="1">
    <location>
        <begin position="272"/>
        <end position="293"/>
    </location>
</feature>
<organism evidence="3 4">
    <name type="scientific">Xylaria flabelliformis</name>
    <dbReference type="NCBI Taxonomy" id="2512241"/>
    <lineage>
        <taxon>Eukaryota</taxon>
        <taxon>Fungi</taxon>
        <taxon>Dikarya</taxon>
        <taxon>Ascomycota</taxon>
        <taxon>Pezizomycotina</taxon>
        <taxon>Sordariomycetes</taxon>
        <taxon>Xylariomycetidae</taxon>
        <taxon>Xylariales</taxon>
        <taxon>Xylariaceae</taxon>
        <taxon>Xylaria</taxon>
    </lineage>
</organism>
<name>A0A553I2C5_9PEZI</name>
<dbReference type="Pfam" id="PF12697">
    <property type="entry name" value="Abhydrolase_6"/>
    <property type="match status" value="1"/>
</dbReference>
<dbReference type="Gene3D" id="3.40.50.1820">
    <property type="entry name" value="alpha/beta hydrolase"/>
    <property type="match status" value="1"/>
</dbReference>
<feature type="compositionally biased region" description="Polar residues" evidence="1">
    <location>
        <begin position="275"/>
        <end position="286"/>
    </location>
</feature>
<evidence type="ECO:0000256" key="1">
    <source>
        <dbReference type="SAM" id="MobiDB-lite"/>
    </source>
</evidence>
<dbReference type="EMBL" id="VFLP01000023">
    <property type="protein sequence ID" value="TRX94347.1"/>
    <property type="molecule type" value="Genomic_DNA"/>
</dbReference>
<sequence length="487" mass="54131">MSVTVVSHILWNLLNSGKVYKQQQCSITTTTAHTMSSYPFHIKEHVVPGQHIREFARATATNQEDVLKIQVKQYTPKDNPTPRPGDVTILAAHANGFPKELYEALWEDLQAQSKTAGGFRIRSIWIADVSNQGYSGELNEAKLGDDPCWHDHTRDLLHLTNVFRDEMPRPIIGVGHSFGANILTHLSLLHPRLLTSLVLLDPTIVALDASRTNGTGTRPARLSAFRRDVWPSKQEAIESFRRSPFYKSWDPRVLEAWNKNAIRELPTPLYPELPASTSKPGASSDASKPGATLRTTKHQELFTFIRPLWPHIIVDPKSPQTYSVSRSGAPDFDHTLTSQPLAAAQEFPFYRSEGGVVFRALPAVRPSVLFVHGSTSEVSEPDVRATRLATCGVGMGGSGGVKAGRVAEVLMEGKGHLFPMEIPGETAQHAARWIAAETARWRDEQAQYEAWTRLPMRQKTTLSQEFLDKIGQPKAQQPKKKAAEPKL</sequence>
<feature type="domain" description="AB hydrolase-1" evidence="2">
    <location>
        <begin position="92"/>
        <end position="427"/>
    </location>
</feature>
<comment type="caution">
    <text evidence="3">The sequence shown here is derived from an EMBL/GenBank/DDBJ whole genome shotgun (WGS) entry which is preliminary data.</text>
</comment>
<keyword evidence="4" id="KW-1185">Reference proteome</keyword>
<gene>
    <name evidence="3" type="ORF">FHL15_004814</name>
</gene>
<accession>A0A553I2C5</accession>
<dbReference type="InterPro" id="IPR029058">
    <property type="entry name" value="AB_hydrolase_fold"/>
</dbReference>